<accession>A0A0L0SJ22</accession>
<reference evidence="7 8" key="1">
    <citation type="submission" date="2009-11" db="EMBL/GenBank/DDBJ databases">
        <title>Annotation of Allomyces macrogynus ATCC 38327.</title>
        <authorList>
            <consortium name="The Broad Institute Genome Sequencing Platform"/>
            <person name="Russ C."/>
            <person name="Cuomo C."/>
            <person name="Burger G."/>
            <person name="Gray M.W."/>
            <person name="Holland P.W.H."/>
            <person name="King N."/>
            <person name="Lang F.B.F."/>
            <person name="Roger A.J."/>
            <person name="Ruiz-Trillo I."/>
            <person name="Young S.K."/>
            <person name="Zeng Q."/>
            <person name="Gargeya S."/>
            <person name="Fitzgerald M."/>
            <person name="Haas B."/>
            <person name="Abouelleil A."/>
            <person name="Alvarado L."/>
            <person name="Arachchi H.M."/>
            <person name="Berlin A."/>
            <person name="Chapman S.B."/>
            <person name="Gearin G."/>
            <person name="Goldberg J."/>
            <person name="Griggs A."/>
            <person name="Gujja S."/>
            <person name="Hansen M."/>
            <person name="Heiman D."/>
            <person name="Howarth C."/>
            <person name="Larimer J."/>
            <person name="Lui A."/>
            <person name="MacDonald P.J.P."/>
            <person name="McCowen C."/>
            <person name="Montmayeur A."/>
            <person name="Murphy C."/>
            <person name="Neiman D."/>
            <person name="Pearson M."/>
            <person name="Priest M."/>
            <person name="Roberts A."/>
            <person name="Saif S."/>
            <person name="Shea T."/>
            <person name="Sisk P."/>
            <person name="Stolte C."/>
            <person name="Sykes S."/>
            <person name="Wortman J."/>
            <person name="Nusbaum C."/>
            <person name="Birren B."/>
        </authorList>
    </citation>
    <scope>NUCLEOTIDE SEQUENCE [LARGE SCALE GENOMIC DNA]</scope>
    <source>
        <strain evidence="7 8">ATCC 38327</strain>
    </source>
</reference>
<dbReference type="AlphaFoldDB" id="A0A0L0SJ22"/>
<feature type="transmembrane region" description="Helical" evidence="6">
    <location>
        <begin position="112"/>
        <end position="136"/>
    </location>
</feature>
<dbReference type="GO" id="GO:0005886">
    <property type="term" value="C:plasma membrane"/>
    <property type="evidence" value="ECO:0007669"/>
    <property type="project" value="TreeGrafter"/>
</dbReference>
<evidence type="ECO:0000256" key="1">
    <source>
        <dbReference type="ARBA" id="ARBA00004141"/>
    </source>
</evidence>
<sequence length="339" mass="36181">MSTNTTLPVMGPGGGGHSGGDLNLHLGWSNVGYASILLGMQIVLSWLFELDLGWSILISGVRCIAQLQVMGLVLQPVFANSENPFIVLGLTSVLLLLGAGETFNKSKYGYPGLFPIIVLSMLTGGIVSCAIGMPLALGNKPWYHGQTFIPSVGMILGNGISGVALGIRSCLTAFKDHRDFTEVLLAYGASRWEAARPVVRDALKTALLPQLNNMAVMGLISIPGQMTGQILAGAPIDAAVHFQQVLMFMIVTSTAIATLLAVLFTTFVVIDGHLRIRTDQITMDPAPGMQAVHDIGARFMRGLCAARDVVVQSCCGCCFQQQETEHVQDVLDEEETPLL</sequence>
<dbReference type="OMA" id="PWYEPQY"/>
<keyword evidence="5 6" id="KW-0472">Membrane</keyword>
<dbReference type="VEuPathDB" id="FungiDB:AMAG_07702"/>
<feature type="transmembrane region" description="Helical" evidence="6">
    <location>
        <begin position="84"/>
        <end position="100"/>
    </location>
</feature>
<proteinExistence type="inferred from homology"/>
<dbReference type="OrthoDB" id="432685at2759"/>
<evidence type="ECO:0000313" key="8">
    <source>
        <dbReference type="Proteomes" id="UP000054350"/>
    </source>
</evidence>
<dbReference type="Pfam" id="PF03649">
    <property type="entry name" value="UPF0014"/>
    <property type="match status" value="1"/>
</dbReference>
<evidence type="ECO:0000256" key="3">
    <source>
        <dbReference type="ARBA" id="ARBA00022692"/>
    </source>
</evidence>
<comment type="subcellular location">
    <subcellularLocation>
        <location evidence="1">Membrane</location>
        <topology evidence="1">Multi-pass membrane protein</topology>
    </subcellularLocation>
</comment>
<feature type="transmembrane region" description="Helical" evidence="6">
    <location>
        <begin position="246"/>
        <end position="270"/>
    </location>
</feature>
<feature type="transmembrane region" description="Helical" evidence="6">
    <location>
        <begin position="31"/>
        <end position="48"/>
    </location>
</feature>
<keyword evidence="4 6" id="KW-1133">Transmembrane helix</keyword>
<dbReference type="eggNOG" id="ENOG502RHEJ">
    <property type="taxonomic scope" value="Eukaryota"/>
</dbReference>
<protein>
    <submittedName>
        <fullName evidence="7">TIGR00245 family protein</fullName>
    </submittedName>
</protein>
<reference evidence="8" key="2">
    <citation type="submission" date="2009-11" db="EMBL/GenBank/DDBJ databases">
        <title>The Genome Sequence of Allomyces macrogynus strain ATCC 38327.</title>
        <authorList>
            <consortium name="The Broad Institute Genome Sequencing Platform"/>
            <person name="Russ C."/>
            <person name="Cuomo C."/>
            <person name="Shea T."/>
            <person name="Young S.K."/>
            <person name="Zeng Q."/>
            <person name="Koehrsen M."/>
            <person name="Haas B."/>
            <person name="Borodovsky M."/>
            <person name="Guigo R."/>
            <person name="Alvarado L."/>
            <person name="Berlin A."/>
            <person name="Borenstein D."/>
            <person name="Chen Z."/>
            <person name="Engels R."/>
            <person name="Freedman E."/>
            <person name="Gellesch M."/>
            <person name="Goldberg J."/>
            <person name="Griggs A."/>
            <person name="Gujja S."/>
            <person name="Heiman D."/>
            <person name="Hepburn T."/>
            <person name="Howarth C."/>
            <person name="Jen D."/>
            <person name="Larson L."/>
            <person name="Lewis B."/>
            <person name="Mehta T."/>
            <person name="Park D."/>
            <person name="Pearson M."/>
            <person name="Roberts A."/>
            <person name="Saif S."/>
            <person name="Shenoy N."/>
            <person name="Sisk P."/>
            <person name="Stolte C."/>
            <person name="Sykes S."/>
            <person name="Walk T."/>
            <person name="White J."/>
            <person name="Yandava C."/>
            <person name="Burger G."/>
            <person name="Gray M.W."/>
            <person name="Holland P.W.H."/>
            <person name="King N."/>
            <person name="Lang F.B.F."/>
            <person name="Roger A.J."/>
            <person name="Ruiz-Trillo I."/>
            <person name="Lander E."/>
            <person name="Nusbaum C."/>
        </authorList>
    </citation>
    <scope>NUCLEOTIDE SEQUENCE [LARGE SCALE GENOMIC DNA]</scope>
    <source>
        <strain evidence="8">ATCC 38327</strain>
    </source>
</reference>
<organism evidence="7 8">
    <name type="scientific">Allomyces macrogynus (strain ATCC 38327)</name>
    <name type="common">Allomyces javanicus var. macrogynus</name>
    <dbReference type="NCBI Taxonomy" id="578462"/>
    <lineage>
        <taxon>Eukaryota</taxon>
        <taxon>Fungi</taxon>
        <taxon>Fungi incertae sedis</taxon>
        <taxon>Blastocladiomycota</taxon>
        <taxon>Blastocladiomycetes</taxon>
        <taxon>Blastocladiales</taxon>
        <taxon>Blastocladiaceae</taxon>
        <taxon>Allomyces</taxon>
    </lineage>
</organism>
<keyword evidence="8" id="KW-1185">Reference proteome</keyword>
<feature type="transmembrane region" description="Helical" evidence="6">
    <location>
        <begin position="214"/>
        <end position="234"/>
    </location>
</feature>
<keyword evidence="3 6" id="KW-0812">Transmembrane</keyword>
<name>A0A0L0SJ22_ALLM3</name>
<dbReference type="PANTHER" id="PTHR30028">
    <property type="entry name" value="UPF0014 INNER MEMBRANE PROTEIN YBBM-RELATED"/>
    <property type="match status" value="1"/>
</dbReference>
<dbReference type="EMBL" id="GG745340">
    <property type="protein sequence ID" value="KNE62488.1"/>
    <property type="molecule type" value="Genomic_DNA"/>
</dbReference>
<dbReference type="InterPro" id="IPR005226">
    <property type="entry name" value="UPF0014_fam"/>
</dbReference>
<evidence type="ECO:0000256" key="4">
    <source>
        <dbReference type="ARBA" id="ARBA00022989"/>
    </source>
</evidence>
<evidence type="ECO:0000256" key="5">
    <source>
        <dbReference type="ARBA" id="ARBA00023136"/>
    </source>
</evidence>
<feature type="transmembrane region" description="Helical" evidence="6">
    <location>
        <begin position="148"/>
        <end position="167"/>
    </location>
</feature>
<evidence type="ECO:0000256" key="2">
    <source>
        <dbReference type="ARBA" id="ARBA00005268"/>
    </source>
</evidence>
<comment type="similarity">
    <text evidence="2">Belongs to the UPF0014 family.</text>
</comment>
<dbReference type="PANTHER" id="PTHR30028:SF0">
    <property type="entry name" value="PROTEIN ALUMINUM SENSITIVE 3"/>
    <property type="match status" value="1"/>
</dbReference>
<evidence type="ECO:0000313" key="7">
    <source>
        <dbReference type="EMBL" id="KNE62488.1"/>
    </source>
</evidence>
<dbReference type="Proteomes" id="UP000054350">
    <property type="component" value="Unassembled WGS sequence"/>
</dbReference>
<evidence type="ECO:0000256" key="6">
    <source>
        <dbReference type="SAM" id="Phobius"/>
    </source>
</evidence>
<gene>
    <name evidence="7" type="ORF">AMAG_07702</name>
</gene>
<feature type="transmembrane region" description="Helical" evidence="6">
    <location>
        <begin position="60"/>
        <end position="78"/>
    </location>
</feature>